<dbReference type="PRINTS" id="PR00463">
    <property type="entry name" value="EP450I"/>
</dbReference>
<dbReference type="SUPFAM" id="SSF48264">
    <property type="entry name" value="Cytochrome P450"/>
    <property type="match status" value="1"/>
</dbReference>
<dbReference type="InterPro" id="IPR001128">
    <property type="entry name" value="Cyt_P450"/>
</dbReference>
<comment type="similarity">
    <text evidence="1">Belongs to the cytochrome P450 family.</text>
</comment>
<dbReference type="InterPro" id="IPR002401">
    <property type="entry name" value="Cyt_P450_E_grp-I"/>
</dbReference>
<comment type="caution">
    <text evidence="6">The sequence shown here is derived from an EMBL/GenBank/DDBJ whole genome shotgun (WGS) entry which is preliminary data.</text>
</comment>
<comment type="cofactor">
    <cofactor evidence="5">
        <name>heme</name>
        <dbReference type="ChEBI" id="CHEBI:30413"/>
    </cofactor>
</comment>
<sequence length="632" mass="71413">MQSMYLPGEGAAVHAHLSNLPKSSPNQWKHMLALPSDPSSSTARWGRSQRPLQLTIVNATPNNNGESCPFSDTFISTEVAKDGSSNAKEKQRKKDARFFVPSMNPPPVNNLMRSKTEGEGPKAWPVLGALPEILLNYDRMHDWLLENFERAGLTFAAPMPTNTYFYTADPAVCEYILKTNFSNYPKGEIFQEILYEFLGDGIFNSDGELWKKQRKVMQAEVQRKVLRDYSLVTYRKKAHLLASIVSKASYSATSLEMQDLFKRMTLDTIVEVATGVRLGALSHELPYVPFQSAFDEANVNVHARFVDPFWRVKRFLNLGLEARFKGAVQYMDTFLYDVIRTRRRDMAEAKSRFKSNQSTKPEDEGKFTRADLASRYMSLDENATDKSIRDDVLSFIMAGRDSTSSVLAWFIYCLVSKPEVAEKIYDELCAFEARHQPTPTLNSVHASEGEFSERIQQFVDLLTFEEVTSTTSNFQYLHAAITETIRLYPVVPQDVKGVLEDDVLPSGHIVRKGDLVVYIPYAMGRLQTLWGPDAAVYRPERWLNEAGVFEGASPFKFTAFQAGPRSCLGKDAAYLQMKIVTAVLCRFFKFESVPGHQIGYRMSAILMMKDGMHITASRRSSPDLASARAQHN</sequence>
<dbReference type="EMBL" id="LVLJ01000695">
    <property type="protein sequence ID" value="OAE33009.1"/>
    <property type="molecule type" value="Genomic_DNA"/>
</dbReference>
<keyword evidence="3" id="KW-0560">Oxidoreductase</keyword>
<keyword evidence="2 5" id="KW-0479">Metal-binding</keyword>
<evidence type="ECO:0008006" key="8">
    <source>
        <dbReference type="Google" id="ProtNLM"/>
    </source>
</evidence>
<dbReference type="Proteomes" id="UP000077202">
    <property type="component" value="Unassembled WGS sequence"/>
</dbReference>
<evidence type="ECO:0000256" key="5">
    <source>
        <dbReference type="PIRSR" id="PIRSR602401-1"/>
    </source>
</evidence>
<evidence type="ECO:0000313" key="6">
    <source>
        <dbReference type="EMBL" id="OAE33009.1"/>
    </source>
</evidence>
<keyword evidence="4 5" id="KW-0408">Iron</keyword>
<evidence type="ECO:0000256" key="2">
    <source>
        <dbReference type="ARBA" id="ARBA00022723"/>
    </source>
</evidence>
<evidence type="ECO:0000256" key="4">
    <source>
        <dbReference type="ARBA" id="ARBA00023004"/>
    </source>
</evidence>
<reference evidence="6" key="1">
    <citation type="submission" date="2016-03" db="EMBL/GenBank/DDBJ databases">
        <title>Mechanisms controlling the formation of the plant cell surface in tip-growing cells are functionally conserved among land plants.</title>
        <authorList>
            <person name="Honkanen S."/>
            <person name="Jones V.A."/>
            <person name="Morieri G."/>
            <person name="Champion C."/>
            <person name="Hetherington A.J."/>
            <person name="Kelly S."/>
            <person name="Saint-Marcoux D."/>
            <person name="Proust H."/>
            <person name="Prescott H."/>
            <person name="Dolan L."/>
        </authorList>
    </citation>
    <scope>NUCLEOTIDE SEQUENCE [LARGE SCALE GENOMIC DNA]</scope>
    <source>
        <tissue evidence="6">Whole gametophyte</tissue>
    </source>
</reference>
<dbReference type="InterPro" id="IPR036396">
    <property type="entry name" value="Cyt_P450_sf"/>
</dbReference>
<proteinExistence type="inferred from homology"/>
<dbReference type="GO" id="GO:0020037">
    <property type="term" value="F:heme binding"/>
    <property type="evidence" value="ECO:0007669"/>
    <property type="project" value="InterPro"/>
</dbReference>
<evidence type="ECO:0000256" key="3">
    <source>
        <dbReference type="ARBA" id="ARBA00023002"/>
    </source>
</evidence>
<keyword evidence="5" id="KW-0349">Heme</keyword>
<dbReference type="PRINTS" id="PR00385">
    <property type="entry name" value="P450"/>
</dbReference>
<dbReference type="GO" id="GO:0005506">
    <property type="term" value="F:iron ion binding"/>
    <property type="evidence" value="ECO:0007669"/>
    <property type="project" value="InterPro"/>
</dbReference>
<dbReference type="Gene3D" id="1.10.630.10">
    <property type="entry name" value="Cytochrome P450"/>
    <property type="match status" value="1"/>
</dbReference>
<feature type="binding site" description="axial binding residue" evidence="5">
    <location>
        <position position="567"/>
    </location>
    <ligand>
        <name>heme</name>
        <dbReference type="ChEBI" id="CHEBI:30413"/>
    </ligand>
    <ligandPart>
        <name>Fe</name>
        <dbReference type="ChEBI" id="CHEBI:18248"/>
    </ligandPart>
</feature>
<name>A0A176WJ08_MARPO</name>
<organism evidence="6 7">
    <name type="scientific">Marchantia polymorpha subsp. ruderalis</name>
    <dbReference type="NCBI Taxonomy" id="1480154"/>
    <lineage>
        <taxon>Eukaryota</taxon>
        <taxon>Viridiplantae</taxon>
        <taxon>Streptophyta</taxon>
        <taxon>Embryophyta</taxon>
        <taxon>Marchantiophyta</taxon>
        <taxon>Marchantiopsida</taxon>
        <taxon>Marchantiidae</taxon>
        <taxon>Marchantiales</taxon>
        <taxon>Marchantiaceae</taxon>
        <taxon>Marchantia</taxon>
    </lineage>
</organism>
<dbReference type="AlphaFoldDB" id="A0A176WJ08"/>
<keyword evidence="7" id="KW-1185">Reference proteome</keyword>
<gene>
    <name evidence="6" type="ORF">AXG93_1913s1100</name>
</gene>
<accession>A0A176WJ08</accession>
<dbReference type="Pfam" id="PF00067">
    <property type="entry name" value="p450"/>
    <property type="match status" value="2"/>
</dbReference>
<evidence type="ECO:0000256" key="1">
    <source>
        <dbReference type="ARBA" id="ARBA00010617"/>
    </source>
</evidence>
<dbReference type="PANTHER" id="PTHR24296">
    <property type="entry name" value="CYTOCHROME P450"/>
    <property type="match status" value="1"/>
</dbReference>
<dbReference type="CDD" id="cd11064">
    <property type="entry name" value="CYP86A"/>
    <property type="match status" value="1"/>
</dbReference>
<protein>
    <recommendedName>
        <fullName evidence="8">Cytochrome P450</fullName>
    </recommendedName>
</protein>
<dbReference type="GO" id="GO:0016705">
    <property type="term" value="F:oxidoreductase activity, acting on paired donors, with incorporation or reduction of molecular oxygen"/>
    <property type="evidence" value="ECO:0007669"/>
    <property type="project" value="InterPro"/>
</dbReference>
<dbReference type="GO" id="GO:0004497">
    <property type="term" value="F:monooxygenase activity"/>
    <property type="evidence" value="ECO:0007669"/>
    <property type="project" value="InterPro"/>
</dbReference>
<evidence type="ECO:0000313" key="7">
    <source>
        <dbReference type="Proteomes" id="UP000077202"/>
    </source>
</evidence>